<sequence>MGDGDIIRMTVRGDADDSSGGQRTAVDKALEVLAAFPPGHSAIGVSELARDLGLTKSTVFRLLGALERNGLVERIAGRYRLGARLHELGARVYEPVPGALHAALVPFMAHLYEVTRQTVNLGVLRDGEVVLLGRLHGHRPVPHTFPSGTRFPAYSSALGKALLAHDHAATEAVLERGLHPRTRDTVISEQRFVAALAGIRESGIATSVREARPDLSCVAIALLDDAGRPIAALSVGGPAGRVDLRGHAELLRRVSGAATAAARQAGGRLRRQSSDAAAC</sequence>
<keyword evidence="1" id="KW-0805">Transcription regulation</keyword>
<dbReference type="InterPro" id="IPR036388">
    <property type="entry name" value="WH-like_DNA-bd_sf"/>
</dbReference>
<feature type="domain" description="HTH iclR-type" evidence="4">
    <location>
        <begin position="23"/>
        <end position="83"/>
    </location>
</feature>
<organism evidence="6 7">
    <name type="scientific">Pseudonocardia lutea</name>
    <dbReference type="NCBI Taxonomy" id="2172015"/>
    <lineage>
        <taxon>Bacteria</taxon>
        <taxon>Bacillati</taxon>
        <taxon>Actinomycetota</taxon>
        <taxon>Actinomycetes</taxon>
        <taxon>Pseudonocardiales</taxon>
        <taxon>Pseudonocardiaceae</taxon>
        <taxon>Pseudonocardia</taxon>
    </lineage>
</organism>
<keyword evidence="7" id="KW-1185">Reference proteome</keyword>
<name>A0ABW1I7B3_9PSEU</name>
<evidence type="ECO:0000256" key="3">
    <source>
        <dbReference type="ARBA" id="ARBA00023163"/>
    </source>
</evidence>
<dbReference type="PANTHER" id="PTHR30136:SF2">
    <property type="entry name" value="TRANSCRIPTIONAL REGULATOR ICLR"/>
    <property type="match status" value="1"/>
</dbReference>
<evidence type="ECO:0000256" key="1">
    <source>
        <dbReference type="ARBA" id="ARBA00023015"/>
    </source>
</evidence>
<dbReference type="InterPro" id="IPR036390">
    <property type="entry name" value="WH_DNA-bd_sf"/>
</dbReference>
<dbReference type="Proteomes" id="UP001596119">
    <property type="component" value="Unassembled WGS sequence"/>
</dbReference>
<dbReference type="PANTHER" id="PTHR30136">
    <property type="entry name" value="HELIX-TURN-HELIX TRANSCRIPTIONAL REGULATOR, ICLR FAMILY"/>
    <property type="match status" value="1"/>
</dbReference>
<accession>A0ABW1I7B3</accession>
<keyword evidence="2" id="KW-0238">DNA-binding</keyword>
<dbReference type="PROSITE" id="PS51078">
    <property type="entry name" value="ICLR_ED"/>
    <property type="match status" value="1"/>
</dbReference>
<dbReference type="Pfam" id="PF01614">
    <property type="entry name" value="IclR_C"/>
    <property type="match status" value="1"/>
</dbReference>
<dbReference type="Gene3D" id="1.10.10.10">
    <property type="entry name" value="Winged helix-like DNA-binding domain superfamily/Winged helix DNA-binding domain"/>
    <property type="match status" value="1"/>
</dbReference>
<dbReference type="InterPro" id="IPR029016">
    <property type="entry name" value="GAF-like_dom_sf"/>
</dbReference>
<dbReference type="RefSeq" id="WP_379566071.1">
    <property type="nucleotide sequence ID" value="NZ_JBHSQK010000025.1"/>
</dbReference>
<evidence type="ECO:0000313" key="7">
    <source>
        <dbReference type="Proteomes" id="UP001596119"/>
    </source>
</evidence>
<dbReference type="Gene3D" id="3.30.450.40">
    <property type="match status" value="1"/>
</dbReference>
<dbReference type="SUPFAM" id="SSF46785">
    <property type="entry name" value="Winged helix' DNA-binding domain"/>
    <property type="match status" value="1"/>
</dbReference>
<dbReference type="InterPro" id="IPR005471">
    <property type="entry name" value="Tscrpt_reg_IclR_N"/>
</dbReference>
<evidence type="ECO:0000259" key="5">
    <source>
        <dbReference type="PROSITE" id="PS51078"/>
    </source>
</evidence>
<dbReference type="InterPro" id="IPR050707">
    <property type="entry name" value="HTH_MetabolicPath_Reg"/>
</dbReference>
<evidence type="ECO:0000256" key="2">
    <source>
        <dbReference type="ARBA" id="ARBA00023125"/>
    </source>
</evidence>
<comment type="caution">
    <text evidence="6">The sequence shown here is derived from an EMBL/GenBank/DDBJ whole genome shotgun (WGS) entry which is preliminary data.</text>
</comment>
<keyword evidence="3" id="KW-0804">Transcription</keyword>
<gene>
    <name evidence="6" type="ORF">ACFQH9_11965</name>
</gene>
<evidence type="ECO:0000259" key="4">
    <source>
        <dbReference type="PROSITE" id="PS51077"/>
    </source>
</evidence>
<dbReference type="InterPro" id="IPR014757">
    <property type="entry name" value="Tscrpt_reg_IclR_C"/>
</dbReference>
<feature type="domain" description="IclR-ED" evidence="5">
    <location>
        <begin position="84"/>
        <end position="267"/>
    </location>
</feature>
<dbReference type="EMBL" id="JBHSQK010000025">
    <property type="protein sequence ID" value="MFC5948990.1"/>
    <property type="molecule type" value="Genomic_DNA"/>
</dbReference>
<evidence type="ECO:0000313" key="6">
    <source>
        <dbReference type="EMBL" id="MFC5948990.1"/>
    </source>
</evidence>
<reference evidence="7" key="1">
    <citation type="journal article" date="2019" name="Int. J. Syst. Evol. Microbiol.">
        <title>The Global Catalogue of Microorganisms (GCM) 10K type strain sequencing project: providing services to taxonomists for standard genome sequencing and annotation.</title>
        <authorList>
            <consortium name="The Broad Institute Genomics Platform"/>
            <consortium name="The Broad Institute Genome Sequencing Center for Infectious Disease"/>
            <person name="Wu L."/>
            <person name="Ma J."/>
        </authorList>
    </citation>
    <scope>NUCLEOTIDE SEQUENCE [LARGE SCALE GENOMIC DNA]</scope>
    <source>
        <strain evidence="7">CGMCC 4.7397</strain>
    </source>
</reference>
<dbReference type="SMART" id="SM00346">
    <property type="entry name" value="HTH_ICLR"/>
    <property type="match status" value="1"/>
</dbReference>
<proteinExistence type="predicted"/>
<dbReference type="PROSITE" id="PS51077">
    <property type="entry name" value="HTH_ICLR"/>
    <property type="match status" value="1"/>
</dbReference>
<dbReference type="SUPFAM" id="SSF55781">
    <property type="entry name" value="GAF domain-like"/>
    <property type="match status" value="1"/>
</dbReference>
<dbReference type="Pfam" id="PF09339">
    <property type="entry name" value="HTH_IclR"/>
    <property type="match status" value="1"/>
</dbReference>
<protein>
    <submittedName>
        <fullName evidence="6">IclR family transcriptional regulator</fullName>
    </submittedName>
</protein>